<dbReference type="EMBL" id="JBHLWN010000046">
    <property type="protein sequence ID" value="MFC0213109.1"/>
    <property type="molecule type" value="Genomic_DNA"/>
</dbReference>
<proteinExistence type="predicted"/>
<keyword evidence="1" id="KW-0732">Signal</keyword>
<protein>
    <submittedName>
        <fullName evidence="2">Uncharacterized protein</fullName>
    </submittedName>
</protein>
<dbReference type="Proteomes" id="UP001589776">
    <property type="component" value="Unassembled WGS sequence"/>
</dbReference>
<keyword evidence="3" id="KW-1185">Reference proteome</keyword>
<dbReference type="RefSeq" id="WP_377470480.1">
    <property type="nucleotide sequence ID" value="NZ_JBHLWN010000046.1"/>
</dbReference>
<feature type="chain" id="PRO_5045651657" evidence="1">
    <location>
        <begin position="27"/>
        <end position="392"/>
    </location>
</feature>
<organism evidence="2 3">
    <name type="scientific">Paenibacillus chartarius</name>
    <dbReference type="NCBI Taxonomy" id="747481"/>
    <lineage>
        <taxon>Bacteria</taxon>
        <taxon>Bacillati</taxon>
        <taxon>Bacillota</taxon>
        <taxon>Bacilli</taxon>
        <taxon>Bacillales</taxon>
        <taxon>Paenibacillaceae</taxon>
        <taxon>Paenibacillus</taxon>
    </lineage>
</organism>
<comment type="caution">
    <text evidence="2">The sequence shown here is derived from an EMBL/GenBank/DDBJ whole genome shotgun (WGS) entry which is preliminary data.</text>
</comment>
<gene>
    <name evidence="2" type="ORF">ACFFK0_11690</name>
</gene>
<feature type="signal peptide" evidence="1">
    <location>
        <begin position="1"/>
        <end position="26"/>
    </location>
</feature>
<sequence>MFRTGTFTGAAAAVALWLTVAASGNAAAVTNAAGAAGADHPDRDAVVLSVRASRTASYETREERKDSGLRQALEEAVRADADAAPPAHVRAELLDTFVAWPGTNGSYGIDDDGTVVDAAKGVRLRTPEKWRRELSAARESLRARHYGALLPWSEARSAVPRMAKFDVIDVETGLAFRAQRRAGSSHADAQPLTRQDSETMKRIYGGSWSWDRRAVVLRYNDKLYAASMNGKPHGGDGIPDNGFSGHFCIHFAGSTTHGKANLDLAHQTMAHKAAGLLGPYLTALDPERMAELFIIAYNQHDEQLLQAVSSERDWHLLLPDKFHESRIQLIRREDELPKSSSIRSDRQQTESTVVVGAGLYREDSRTAQRATLTFHLIHIPFYDGWQIQRIDL</sequence>
<accession>A0ABV6DKC7</accession>
<evidence type="ECO:0000313" key="2">
    <source>
        <dbReference type="EMBL" id="MFC0213109.1"/>
    </source>
</evidence>
<evidence type="ECO:0000313" key="3">
    <source>
        <dbReference type="Proteomes" id="UP001589776"/>
    </source>
</evidence>
<name>A0ABV6DKC7_9BACL</name>
<reference evidence="2 3" key="1">
    <citation type="submission" date="2024-09" db="EMBL/GenBank/DDBJ databases">
        <authorList>
            <person name="Sun Q."/>
            <person name="Mori K."/>
        </authorList>
    </citation>
    <scope>NUCLEOTIDE SEQUENCE [LARGE SCALE GENOMIC DNA]</scope>
    <source>
        <strain evidence="2 3">CCM 7759</strain>
    </source>
</reference>
<evidence type="ECO:0000256" key="1">
    <source>
        <dbReference type="SAM" id="SignalP"/>
    </source>
</evidence>